<dbReference type="EMBL" id="BMOO01000005">
    <property type="protein sequence ID" value="GGM72392.1"/>
    <property type="molecule type" value="Genomic_DNA"/>
</dbReference>
<feature type="transmembrane region" description="Helical" evidence="1">
    <location>
        <begin position="6"/>
        <end position="27"/>
    </location>
</feature>
<proteinExistence type="predicted"/>
<keyword evidence="4" id="KW-1185">Reference proteome</keyword>
<dbReference type="RefSeq" id="WP_188872750.1">
    <property type="nucleotide sequence ID" value="NZ_BMOO01000005.1"/>
</dbReference>
<keyword evidence="1" id="KW-1133">Transmembrane helix</keyword>
<accession>A0A830G2F7</accession>
<evidence type="ECO:0000256" key="1">
    <source>
        <dbReference type="SAM" id="Phobius"/>
    </source>
</evidence>
<evidence type="ECO:0000313" key="2">
    <source>
        <dbReference type="EMBL" id="GGM72392.1"/>
    </source>
</evidence>
<dbReference type="AlphaFoldDB" id="A0A830G2F7"/>
<dbReference type="Proteomes" id="UP000765891">
    <property type="component" value="Unassembled WGS sequence"/>
</dbReference>
<dbReference type="Proteomes" id="UP000614609">
    <property type="component" value="Unassembled WGS sequence"/>
</dbReference>
<organism evidence="2 4">
    <name type="scientific">Halarchaeum rubridurum</name>
    <dbReference type="NCBI Taxonomy" id="489911"/>
    <lineage>
        <taxon>Archaea</taxon>
        <taxon>Methanobacteriati</taxon>
        <taxon>Methanobacteriota</taxon>
        <taxon>Stenosarchaea group</taxon>
        <taxon>Halobacteria</taxon>
        <taxon>Halobacteriales</taxon>
        <taxon>Halobacteriaceae</taxon>
    </lineage>
</organism>
<comment type="caution">
    <text evidence="2">The sequence shown here is derived from an EMBL/GenBank/DDBJ whole genome shotgun (WGS) entry which is preliminary data.</text>
</comment>
<dbReference type="EMBL" id="JAGGKO010000004">
    <property type="protein sequence ID" value="MBP1955441.1"/>
    <property type="molecule type" value="Genomic_DNA"/>
</dbReference>
<name>A0A830G2F7_9EURY</name>
<gene>
    <name evidence="2" type="ORF">GCM10009017_22940</name>
    <name evidence="3" type="ORF">J2752_002364</name>
</gene>
<reference evidence="2" key="1">
    <citation type="journal article" date="2014" name="Int. J. Syst. Evol. Microbiol.">
        <title>Complete genome sequence of Corynebacterium casei LMG S-19264T (=DSM 44701T), isolated from a smear-ripened cheese.</title>
        <authorList>
            <consortium name="US DOE Joint Genome Institute (JGI-PGF)"/>
            <person name="Walter F."/>
            <person name="Albersmeier A."/>
            <person name="Kalinowski J."/>
            <person name="Ruckert C."/>
        </authorList>
    </citation>
    <scope>NUCLEOTIDE SEQUENCE</scope>
    <source>
        <strain evidence="2">JCM 16108</strain>
    </source>
</reference>
<reference evidence="2" key="2">
    <citation type="submission" date="2020-09" db="EMBL/GenBank/DDBJ databases">
        <authorList>
            <person name="Sun Q."/>
            <person name="Ohkuma M."/>
        </authorList>
    </citation>
    <scope>NUCLEOTIDE SEQUENCE</scope>
    <source>
        <strain evidence="2">JCM 16108</strain>
    </source>
</reference>
<sequence>MLTRPLVRFVALTVYAGASVAGAWYVYRDAAGRDIGATGQRWAALTLCLGPAAVLAVAYYRLWLLEQ</sequence>
<evidence type="ECO:0000313" key="3">
    <source>
        <dbReference type="EMBL" id="MBP1955441.1"/>
    </source>
</evidence>
<reference evidence="3" key="3">
    <citation type="submission" date="2021-03" db="EMBL/GenBank/DDBJ databases">
        <title>Genomic Encyclopedia of Type Strains, Phase IV (KMG-IV): sequencing the most valuable type-strain genomes for metagenomic binning, comparative biology and taxonomic classification.</title>
        <authorList>
            <person name="Goeker M."/>
        </authorList>
    </citation>
    <scope>NUCLEOTIDE SEQUENCE</scope>
    <source>
        <strain evidence="3">DSM 22443</strain>
    </source>
</reference>
<evidence type="ECO:0000313" key="4">
    <source>
        <dbReference type="Proteomes" id="UP000614609"/>
    </source>
</evidence>
<feature type="transmembrane region" description="Helical" evidence="1">
    <location>
        <begin position="39"/>
        <end position="60"/>
    </location>
</feature>
<keyword evidence="1" id="KW-0812">Transmembrane</keyword>
<protein>
    <submittedName>
        <fullName evidence="2">Uncharacterized protein</fullName>
    </submittedName>
</protein>
<keyword evidence="1" id="KW-0472">Membrane</keyword>